<gene>
    <name evidence="7" type="ordered locus">Ping_3174</name>
</gene>
<reference evidence="7 8" key="1">
    <citation type="submission" date="2007-01" db="EMBL/GenBank/DDBJ databases">
        <title>Complete sequence of Psychromonas ingrahamii 37.</title>
        <authorList>
            <consortium name="US DOE Joint Genome Institute"/>
            <person name="Copeland A."/>
            <person name="Lucas S."/>
            <person name="Lapidus A."/>
            <person name="Barry K."/>
            <person name="Detter J.C."/>
            <person name="Glavina del Rio T."/>
            <person name="Hammon N."/>
            <person name="Israni S."/>
            <person name="Dalin E."/>
            <person name="Tice H."/>
            <person name="Pitluck S."/>
            <person name="Thompson L.S."/>
            <person name="Brettin T."/>
            <person name="Bruce D."/>
            <person name="Han C."/>
            <person name="Tapia R."/>
            <person name="Schmutz J."/>
            <person name="Larimer F."/>
            <person name="Land M."/>
            <person name="Hauser L."/>
            <person name="Kyrpides N."/>
            <person name="Ivanova N."/>
            <person name="Staley J."/>
            <person name="Richardson P."/>
        </authorList>
    </citation>
    <scope>NUCLEOTIDE SEQUENCE [LARGE SCALE GENOMIC DNA]</scope>
    <source>
        <strain evidence="7 8">37</strain>
    </source>
</reference>
<dbReference type="InterPro" id="IPR003593">
    <property type="entry name" value="AAA+_ATPase"/>
</dbReference>
<dbReference type="KEGG" id="pin:Ping_3174"/>
<dbReference type="Gene3D" id="2.40.50.140">
    <property type="entry name" value="Nucleic acid-binding proteins"/>
    <property type="match status" value="1"/>
</dbReference>
<dbReference type="OrthoDB" id="9802264at2"/>
<dbReference type="InterPro" id="IPR003439">
    <property type="entry name" value="ABC_transporter-like_ATP-bd"/>
</dbReference>
<dbReference type="PROSITE" id="PS50893">
    <property type="entry name" value="ABC_TRANSPORTER_2"/>
    <property type="match status" value="1"/>
</dbReference>
<dbReference type="PANTHER" id="PTHR43875:SF4">
    <property type="entry name" value="GLUCOSE IMPORT ATP-BINDING PROTEIN GLCV"/>
    <property type="match status" value="1"/>
</dbReference>
<dbReference type="PANTHER" id="PTHR43875">
    <property type="entry name" value="MALTODEXTRIN IMPORT ATP-BINDING PROTEIN MSMX"/>
    <property type="match status" value="1"/>
</dbReference>
<dbReference type="HOGENOM" id="CLU_000604_1_1_6"/>
<dbReference type="GO" id="GO:0015408">
    <property type="term" value="F:ABC-type ferric iron transporter activity"/>
    <property type="evidence" value="ECO:0007669"/>
    <property type="project" value="InterPro"/>
</dbReference>
<dbReference type="STRING" id="357804.Ping_3174"/>
<dbReference type="GO" id="GO:0016887">
    <property type="term" value="F:ATP hydrolysis activity"/>
    <property type="evidence" value="ECO:0007669"/>
    <property type="project" value="InterPro"/>
</dbReference>
<accession>A1SZE7</accession>
<dbReference type="InterPro" id="IPR047641">
    <property type="entry name" value="ABC_transpr_MalK/UgpC-like"/>
</dbReference>
<feature type="domain" description="ABC transporter" evidence="6">
    <location>
        <begin position="3"/>
        <end position="233"/>
    </location>
</feature>
<evidence type="ECO:0000313" key="8">
    <source>
        <dbReference type="Proteomes" id="UP000000639"/>
    </source>
</evidence>
<dbReference type="InterPro" id="IPR008995">
    <property type="entry name" value="Mo/tungstate-bd_C_term_dom"/>
</dbReference>
<dbReference type="EMBL" id="CP000510">
    <property type="protein sequence ID" value="ABM04862.1"/>
    <property type="molecule type" value="Genomic_DNA"/>
</dbReference>
<dbReference type="Gene3D" id="3.40.50.300">
    <property type="entry name" value="P-loop containing nucleotide triphosphate hydrolases"/>
    <property type="match status" value="1"/>
</dbReference>
<sequence length="366" mass="41091">MSLTLENVTQIVDGQYYINNANLTFEAGSFNVLLGRTLSGKTSLMRLMAGLDKPTSGRVLMNGIDVSGVPVRKRNVSMVYQQFINYPSMTVFDNIASPLRLAKESEAVIKQKVIEISDMLQITQFLSRMPLELSGGQQQRTAMARALVKDADIILFDEPLVNLDYKLREELREEMRELFARRNTIAVYATTEANEALALGGTTTILHEGQIVQSGPTAETYHKPCNVVAATLFNEPPINMISGRITKTEVTFDNTVHFPRTSELQALQEGDYQFGIRPSHLSLLPKNDDDLELSVQVEVAEISGSETFLHVRNPHFEMVLHLSGVHNYTVDEKIKIYVPTHKLNVFHEDGHLIQACSRRVEDNYHG</sequence>
<dbReference type="Pfam" id="PF00005">
    <property type="entry name" value="ABC_tran"/>
    <property type="match status" value="1"/>
</dbReference>
<dbReference type="RefSeq" id="WP_011771416.1">
    <property type="nucleotide sequence ID" value="NC_008709.1"/>
</dbReference>
<dbReference type="InterPro" id="IPR027417">
    <property type="entry name" value="P-loop_NTPase"/>
</dbReference>
<keyword evidence="8" id="KW-1185">Reference proteome</keyword>
<dbReference type="InterPro" id="IPR012340">
    <property type="entry name" value="NA-bd_OB-fold"/>
</dbReference>
<dbReference type="AlphaFoldDB" id="A1SZE7"/>
<keyword evidence="4 7" id="KW-0067">ATP-binding</keyword>
<dbReference type="SUPFAM" id="SSF52540">
    <property type="entry name" value="P-loop containing nucleoside triphosphate hydrolases"/>
    <property type="match status" value="1"/>
</dbReference>
<dbReference type="InterPro" id="IPR015853">
    <property type="entry name" value="ABC_transpr_FbpC"/>
</dbReference>
<evidence type="ECO:0000256" key="2">
    <source>
        <dbReference type="ARBA" id="ARBA00022475"/>
    </source>
</evidence>
<keyword evidence="3" id="KW-0547">Nucleotide-binding</keyword>
<organism evidence="7 8">
    <name type="scientific">Psychromonas ingrahamii (strain DSM 17664 / CCUG 51855 / 37)</name>
    <dbReference type="NCBI Taxonomy" id="357804"/>
    <lineage>
        <taxon>Bacteria</taxon>
        <taxon>Pseudomonadati</taxon>
        <taxon>Pseudomonadota</taxon>
        <taxon>Gammaproteobacteria</taxon>
        <taxon>Alteromonadales</taxon>
        <taxon>Psychromonadaceae</taxon>
        <taxon>Psychromonas</taxon>
    </lineage>
</organism>
<evidence type="ECO:0000259" key="6">
    <source>
        <dbReference type="PROSITE" id="PS50893"/>
    </source>
</evidence>
<dbReference type="GO" id="GO:0005524">
    <property type="term" value="F:ATP binding"/>
    <property type="evidence" value="ECO:0007669"/>
    <property type="project" value="UniProtKB-KW"/>
</dbReference>
<protein>
    <submittedName>
        <fullName evidence="7">Carbohydrate ABC transporter ATP-binding protein, CUT1 family</fullName>
    </submittedName>
</protein>
<evidence type="ECO:0000256" key="5">
    <source>
        <dbReference type="ARBA" id="ARBA00023136"/>
    </source>
</evidence>
<name>A1SZE7_PSYIN</name>
<dbReference type="SUPFAM" id="SSF50331">
    <property type="entry name" value="MOP-like"/>
    <property type="match status" value="1"/>
</dbReference>
<keyword evidence="1" id="KW-0813">Transport</keyword>
<keyword evidence="5" id="KW-0472">Membrane</keyword>
<dbReference type="SMART" id="SM00382">
    <property type="entry name" value="AAA"/>
    <property type="match status" value="1"/>
</dbReference>
<evidence type="ECO:0000313" key="7">
    <source>
        <dbReference type="EMBL" id="ABM04862.1"/>
    </source>
</evidence>
<dbReference type="GO" id="GO:0055052">
    <property type="term" value="C:ATP-binding cassette (ABC) transporter complex, substrate-binding subunit-containing"/>
    <property type="evidence" value="ECO:0007669"/>
    <property type="project" value="TreeGrafter"/>
</dbReference>
<dbReference type="Proteomes" id="UP000000639">
    <property type="component" value="Chromosome"/>
</dbReference>
<evidence type="ECO:0000256" key="4">
    <source>
        <dbReference type="ARBA" id="ARBA00022840"/>
    </source>
</evidence>
<evidence type="ECO:0000256" key="1">
    <source>
        <dbReference type="ARBA" id="ARBA00022448"/>
    </source>
</evidence>
<proteinExistence type="predicted"/>
<dbReference type="CDD" id="cd03259">
    <property type="entry name" value="ABC_Carb_Solutes_like"/>
    <property type="match status" value="1"/>
</dbReference>
<dbReference type="Gene3D" id="2.40.50.100">
    <property type="match status" value="1"/>
</dbReference>
<keyword evidence="2" id="KW-1003">Cell membrane</keyword>
<dbReference type="eggNOG" id="COG3839">
    <property type="taxonomic scope" value="Bacteria"/>
</dbReference>
<evidence type="ECO:0000256" key="3">
    <source>
        <dbReference type="ARBA" id="ARBA00022741"/>
    </source>
</evidence>